<evidence type="ECO:0000256" key="1">
    <source>
        <dbReference type="ARBA" id="ARBA00009437"/>
    </source>
</evidence>
<keyword evidence="7" id="KW-1185">Reference proteome</keyword>
<feature type="domain" description="HTH lysR-type" evidence="5">
    <location>
        <begin position="4"/>
        <end position="60"/>
    </location>
</feature>
<dbReference type="RefSeq" id="WP_200390205.1">
    <property type="nucleotide sequence ID" value="NZ_JAENIO010000003.1"/>
</dbReference>
<sequence length="295" mass="32345">MKGVTLARLAVLESLSESVSLNQAAGNAVRQSQFSHQIKLLEKATGLVLVERVGRRLRLSRKGYEVLGRYQKLMREIQGESIEGDCEEVTIAGGEMALVQFVIPALAPCLLPDFPAMRLRNMRSAEAMQEFRRGVVDIVLSSSEPPKEVGQRSLRLHQGDFLALTRRKYPAAKRVMVSTILKERLILLEGVTPLRMALEQAAERQGVRLQIAALCSTYEQALALAAQSSFMAVVPGLCRPLAKDNGLGIRKLAGDDLPDSEIWLMHREQPGAGAQQVLRALRVGLGPCAGRRGDD</sequence>
<dbReference type="SUPFAM" id="SSF53850">
    <property type="entry name" value="Periplasmic binding protein-like II"/>
    <property type="match status" value="1"/>
</dbReference>
<dbReference type="PANTHER" id="PTHR30419">
    <property type="entry name" value="HTH-TYPE TRANSCRIPTIONAL REGULATOR YBHD"/>
    <property type="match status" value="1"/>
</dbReference>
<dbReference type="PROSITE" id="PS50931">
    <property type="entry name" value="HTH_LYSR"/>
    <property type="match status" value="1"/>
</dbReference>
<evidence type="ECO:0000313" key="7">
    <source>
        <dbReference type="Proteomes" id="UP000604083"/>
    </source>
</evidence>
<evidence type="ECO:0000313" key="6">
    <source>
        <dbReference type="EMBL" id="MBK1832769.1"/>
    </source>
</evidence>
<dbReference type="InterPro" id="IPR050950">
    <property type="entry name" value="HTH-type_LysR_regulators"/>
</dbReference>
<keyword evidence="2" id="KW-0805">Transcription regulation</keyword>
<dbReference type="GO" id="GO:0003700">
    <property type="term" value="F:DNA-binding transcription factor activity"/>
    <property type="evidence" value="ECO:0007669"/>
    <property type="project" value="InterPro"/>
</dbReference>
<dbReference type="Proteomes" id="UP000604083">
    <property type="component" value="Unassembled WGS sequence"/>
</dbReference>
<dbReference type="InterPro" id="IPR005119">
    <property type="entry name" value="LysR_subst-bd"/>
</dbReference>
<dbReference type="CDD" id="cd05466">
    <property type="entry name" value="PBP2_LTTR_substrate"/>
    <property type="match status" value="1"/>
</dbReference>
<dbReference type="InterPro" id="IPR036388">
    <property type="entry name" value="WH-like_DNA-bd_sf"/>
</dbReference>
<evidence type="ECO:0000256" key="4">
    <source>
        <dbReference type="ARBA" id="ARBA00023163"/>
    </source>
</evidence>
<keyword evidence="3" id="KW-0238">DNA-binding</keyword>
<dbReference type="InterPro" id="IPR036390">
    <property type="entry name" value="WH_DNA-bd_sf"/>
</dbReference>
<dbReference type="AlphaFoldDB" id="A0A934RJV8"/>
<dbReference type="SUPFAM" id="SSF46785">
    <property type="entry name" value="Winged helix' DNA-binding domain"/>
    <property type="match status" value="1"/>
</dbReference>
<proteinExistence type="inferred from homology"/>
<gene>
    <name evidence="6" type="ORF">JIN78_01745</name>
</gene>
<dbReference type="Pfam" id="PF00126">
    <property type="entry name" value="HTH_1"/>
    <property type="match status" value="1"/>
</dbReference>
<name>A0A934RJV8_9BACT</name>
<comment type="similarity">
    <text evidence="1">Belongs to the LysR transcriptional regulatory family.</text>
</comment>
<dbReference type="InterPro" id="IPR000847">
    <property type="entry name" value="LysR_HTH_N"/>
</dbReference>
<dbReference type="GO" id="GO:0005829">
    <property type="term" value="C:cytosol"/>
    <property type="evidence" value="ECO:0007669"/>
    <property type="project" value="TreeGrafter"/>
</dbReference>
<accession>A0A934RJV8</accession>
<protein>
    <submittedName>
        <fullName evidence="6">LysR family transcriptional regulator</fullName>
    </submittedName>
</protein>
<evidence type="ECO:0000259" key="5">
    <source>
        <dbReference type="PROSITE" id="PS50931"/>
    </source>
</evidence>
<reference evidence="6" key="1">
    <citation type="submission" date="2021-01" db="EMBL/GenBank/DDBJ databases">
        <title>Modified the classification status of verrucomicrobia.</title>
        <authorList>
            <person name="Feng X."/>
        </authorList>
    </citation>
    <scope>NUCLEOTIDE SEQUENCE</scope>
    <source>
        <strain evidence="6">KCTC 12986</strain>
    </source>
</reference>
<organism evidence="6 7">
    <name type="scientific">Roseibacillus ishigakijimensis</name>
    <dbReference type="NCBI Taxonomy" id="454146"/>
    <lineage>
        <taxon>Bacteria</taxon>
        <taxon>Pseudomonadati</taxon>
        <taxon>Verrucomicrobiota</taxon>
        <taxon>Verrucomicrobiia</taxon>
        <taxon>Verrucomicrobiales</taxon>
        <taxon>Verrucomicrobiaceae</taxon>
        <taxon>Roseibacillus</taxon>
    </lineage>
</organism>
<evidence type="ECO:0000256" key="3">
    <source>
        <dbReference type="ARBA" id="ARBA00023125"/>
    </source>
</evidence>
<evidence type="ECO:0000256" key="2">
    <source>
        <dbReference type="ARBA" id="ARBA00023015"/>
    </source>
</evidence>
<dbReference type="EMBL" id="JAENIO010000003">
    <property type="protein sequence ID" value="MBK1832769.1"/>
    <property type="molecule type" value="Genomic_DNA"/>
</dbReference>
<comment type="caution">
    <text evidence="6">The sequence shown here is derived from an EMBL/GenBank/DDBJ whole genome shotgun (WGS) entry which is preliminary data.</text>
</comment>
<dbReference type="GO" id="GO:0003677">
    <property type="term" value="F:DNA binding"/>
    <property type="evidence" value="ECO:0007669"/>
    <property type="project" value="UniProtKB-KW"/>
</dbReference>
<dbReference type="Gene3D" id="3.40.190.10">
    <property type="entry name" value="Periplasmic binding protein-like II"/>
    <property type="match status" value="2"/>
</dbReference>
<dbReference type="Gene3D" id="1.10.10.10">
    <property type="entry name" value="Winged helix-like DNA-binding domain superfamily/Winged helix DNA-binding domain"/>
    <property type="match status" value="1"/>
</dbReference>
<keyword evidence="4" id="KW-0804">Transcription</keyword>
<dbReference type="Pfam" id="PF03466">
    <property type="entry name" value="LysR_substrate"/>
    <property type="match status" value="1"/>
</dbReference>